<sequence>MNSSDELIIAGRSFKSRLIVGTGKYKDGAETQAAIEASGAELVTVAVRRVNLDRTKESLLDFIDPKKYFLLPNTAGCYTAEEAIRAARLAREVGLSDWVKIEVIGDLATLYPDVQATVEATRVLVKEGFTVLPYTTDDIVFAKRLIDVGAAAVMPLGAPIGTGLGIANTYTLRMMRELITEVPLVVDAGLGTASDAALAMEMGFDAVLLNTAMAAAKNPVLMSSAMKKGIEAGREAFLAGRMEKKLYATASSPLEGISR</sequence>
<dbReference type="PANTHER" id="PTHR34266:SF2">
    <property type="entry name" value="THIAZOLE SYNTHASE"/>
    <property type="match status" value="1"/>
</dbReference>
<evidence type="ECO:0000256" key="1">
    <source>
        <dbReference type="ARBA" id="ARBA00002834"/>
    </source>
</evidence>
<organism evidence="10 11">
    <name type="scientific">Granulicella mallensis</name>
    <dbReference type="NCBI Taxonomy" id="940614"/>
    <lineage>
        <taxon>Bacteria</taxon>
        <taxon>Pseudomonadati</taxon>
        <taxon>Acidobacteriota</taxon>
        <taxon>Terriglobia</taxon>
        <taxon>Terriglobales</taxon>
        <taxon>Acidobacteriaceae</taxon>
        <taxon>Granulicella</taxon>
    </lineage>
</organism>
<dbReference type="InterPro" id="IPR013785">
    <property type="entry name" value="Aldolase_TIM"/>
</dbReference>
<name>A0A7W7ZU26_9BACT</name>
<protein>
    <recommendedName>
        <fullName evidence="3 8">Thiazole synthase</fullName>
        <ecNumber evidence="3 8">2.8.1.10</ecNumber>
    </recommendedName>
</protein>
<dbReference type="EMBL" id="JACHIO010000019">
    <property type="protein sequence ID" value="MBB5065773.1"/>
    <property type="molecule type" value="Genomic_DNA"/>
</dbReference>
<dbReference type="UniPathway" id="UPA00060"/>
<reference evidence="10 11" key="1">
    <citation type="submission" date="2020-08" db="EMBL/GenBank/DDBJ databases">
        <title>Genomic Encyclopedia of Type Strains, Phase IV (KMG-V): Genome sequencing to study the core and pangenomes of soil and plant-associated prokaryotes.</title>
        <authorList>
            <person name="Whitman W."/>
        </authorList>
    </citation>
    <scope>NUCLEOTIDE SEQUENCE [LARGE SCALE GENOMIC DNA]</scope>
    <source>
        <strain evidence="10 11">X5P3</strain>
    </source>
</reference>
<keyword evidence="6 8" id="KW-0704">Schiff base</keyword>
<accession>A0A7W7ZU26</accession>
<dbReference type="RefSeq" id="WP_311733160.1">
    <property type="nucleotide sequence ID" value="NZ_JACHIO010000019.1"/>
</dbReference>
<feature type="binding site" evidence="8">
    <location>
        <begin position="210"/>
        <end position="211"/>
    </location>
    <ligand>
        <name>1-deoxy-D-xylulose 5-phosphate</name>
        <dbReference type="ChEBI" id="CHEBI:57792"/>
    </ligand>
</feature>
<evidence type="ECO:0000313" key="11">
    <source>
        <dbReference type="Proteomes" id="UP000584867"/>
    </source>
</evidence>
<dbReference type="InterPro" id="IPR033983">
    <property type="entry name" value="Thiazole_synthase_ThiG"/>
</dbReference>
<dbReference type="PANTHER" id="PTHR34266">
    <property type="entry name" value="THIAZOLE SYNTHASE"/>
    <property type="match status" value="1"/>
</dbReference>
<dbReference type="AlphaFoldDB" id="A0A7W7ZU26"/>
<comment type="catalytic activity">
    <reaction evidence="7 8">
        <text>[ThiS sulfur-carrier protein]-C-terminal-Gly-aminoethanethioate + 2-iminoacetate + 1-deoxy-D-xylulose 5-phosphate = [ThiS sulfur-carrier protein]-C-terminal Gly-Gly + 2-[(2R,5Z)-2-carboxy-4-methylthiazol-5(2H)-ylidene]ethyl phosphate + 2 H2O + H(+)</text>
        <dbReference type="Rhea" id="RHEA:26297"/>
        <dbReference type="Rhea" id="RHEA-COMP:12909"/>
        <dbReference type="Rhea" id="RHEA-COMP:19908"/>
        <dbReference type="ChEBI" id="CHEBI:15377"/>
        <dbReference type="ChEBI" id="CHEBI:15378"/>
        <dbReference type="ChEBI" id="CHEBI:57792"/>
        <dbReference type="ChEBI" id="CHEBI:62899"/>
        <dbReference type="ChEBI" id="CHEBI:77846"/>
        <dbReference type="ChEBI" id="CHEBI:90778"/>
        <dbReference type="ChEBI" id="CHEBI:232372"/>
        <dbReference type="EC" id="2.8.1.10"/>
    </reaction>
</comment>
<keyword evidence="4 8" id="KW-0808">Transferase</keyword>
<dbReference type="Pfam" id="PF05690">
    <property type="entry name" value="ThiG"/>
    <property type="match status" value="1"/>
</dbReference>
<evidence type="ECO:0000256" key="8">
    <source>
        <dbReference type="HAMAP-Rule" id="MF_00443"/>
    </source>
</evidence>
<dbReference type="CDD" id="cd04728">
    <property type="entry name" value="ThiG"/>
    <property type="match status" value="1"/>
</dbReference>
<feature type="binding site" evidence="8">
    <location>
        <begin position="188"/>
        <end position="189"/>
    </location>
    <ligand>
        <name>1-deoxy-D-xylulose 5-phosphate</name>
        <dbReference type="ChEBI" id="CHEBI:57792"/>
    </ligand>
</feature>
<evidence type="ECO:0000256" key="5">
    <source>
        <dbReference type="ARBA" id="ARBA00022977"/>
    </source>
</evidence>
<evidence type="ECO:0000313" key="10">
    <source>
        <dbReference type="EMBL" id="MBB5065773.1"/>
    </source>
</evidence>
<dbReference type="HAMAP" id="MF_00443">
    <property type="entry name" value="ThiG"/>
    <property type="match status" value="1"/>
</dbReference>
<comment type="similarity">
    <text evidence="8">Belongs to the ThiG family.</text>
</comment>
<proteinExistence type="inferred from homology"/>
<dbReference type="EC" id="2.8.1.10" evidence="3 8"/>
<feature type="domain" description="Thiazole synthase ThiG" evidence="9">
    <location>
        <begin position="9"/>
        <end position="253"/>
    </location>
</feature>
<comment type="pathway">
    <text evidence="2 8">Cofactor biosynthesis; thiamine diphosphate biosynthesis.</text>
</comment>
<keyword evidence="8" id="KW-0963">Cytoplasm</keyword>
<feature type="binding site" evidence="8">
    <location>
        <position position="161"/>
    </location>
    <ligand>
        <name>1-deoxy-D-xylulose 5-phosphate</name>
        <dbReference type="ChEBI" id="CHEBI:57792"/>
    </ligand>
</feature>
<evidence type="ECO:0000256" key="6">
    <source>
        <dbReference type="ARBA" id="ARBA00023270"/>
    </source>
</evidence>
<dbReference type="Gene3D" id="3.20.20.70">
    <property type="entry name" value="Aldolase class I"/>
    <property type="match status" value="1"/>
</dbReference>
<comment type="function">
    <text evidence="1 8">Catalyzes the rearrangement of 1-deoxy-D-xylulose 5-phosphate (DXP) to produce the thiazole phosphate moiety of thiamine. Sulfur is provided by the thiocarboxylate moiety of the carrier protein ThiS. In vitro, sulfur can be provided by H(2)S.</text>
</comment>
<comment type="subcellular location">
    <subcellularLocation>
        <location evidence="8">Cytoplasm</location>
    </subcellularLocation>
</comment>
<evidence type="ECO:0000259" key="9">
    <source>
        <dbReference type="Pfam" id="PF05690"/>
    </source>
</evidence>
<comment type="caution">
    <text evidence="10">The sequence shown here is derived from an EMBL/GenBank/DDBJ whole genome shotgun (WGS) entry which is preliminary data.</text>
</comment>
<evidence type="ECO:0000256" key="2">
    <source>
        <dbReference type="ARBA" id="ARBA00004948"/>
    </source>
</evidence>
<gene>
    <name evidence="8" type="primary">thiG</name>
    <name evidence="10" type="ORF">HDF15_004143</name>
</gene>
<keyword evidence="5 8" id="KW-0784">Thiamine biosynthesis</keyword>
<evidence type="ECO:0000256" key="4">
    <source>
        <dbReference type="ARBA" id="ARBA00022679"/>
    </source>
</evidence>
<dbReference type="Proteomes" id="UP000584867">
    <property type="component" value="Unassembled WGS sequence"/>
</dbReference>
<dbReference type="InterPro" id="IPR008867">
    <property type="entry name" value="ThiG"/>
</dbReference>
<dbReference type="GO" id="GO:0009229">
    <property type="term" value="P:thiamine diphosphate biosynthetic process"/>
    <property type="evidence" value="ECO:0007669"/>
    <property type="project" value="UniProtKB-UniRule"/>
</dbReference>
<evidence type="ECO:0000256" key="7">
    <source>
        <dbReference type="ARBA" id="ARBA00049897"/>
    </source>
</evidence>
<dbReference type="GO" id="GO:0005737">
    <property type="term" value="C:cytoplasm"/>
    <property type="evidence" value="ECO:0007669"/>
    <property type="project" value="UniProtKB-SubCell"/>
</dbReference>
<dbReference type="GO" id="GO:1990107">
    <property type="term" value="F:thiazole synthase activity"/>
    <property type="evidence" value="ECO:0007669"/>
    <property type="project" value="UniProtKB-EC"/>
</dbReference>
<feature type="active site" description="Schiff-base intermediate with DXP" evidence="8">
    <location>
        <position position="100"/>
    </location>
</feature>
<dbReference type="SUPFAM" id="SSF110399">
    <property type="entry name" value="ThiG-like"/>
    <property type="match status" value="1"/>
</dbReference>
<comment type="subunit">
    <text evidence="8">Homotetramer. Forms heterodimers with either ThiH or ThiS.</text>
</comment>
<evidence type="ECO:0000256" key="3">
    <source>
        <dbReference type="ARBA" id="ARBA00011960"/>
    </source>
</evidence>